<dbReference type="OrthoDB" id="9800746at2"/>
<dbReference type="CDD" id="cd01966">
    <property type="entry name" value="Nitrogenase_NifN_1"/>
    <property type="match status" value="1"/>
</dbReference>
<dbReference type="Proteomes" id="UP000317730">
    <property type="component" value="Unassembled WGS sequence"/>
</dbReference>
<dbReference type="UniPathway" id="UPA00782"/>
<dbReference type="InterPro" id="IPR000510">
    <property type="entry name" value="Nase/OxRdtase_comp1"/>
</dbReference>
<keyword evidence="5 6" id="KW-0535">Nitrogen fixation</keyword>
<protein>
    <recommendedName>
        <fullName evidence="4">Nitrogenase iron-molybdenum cofactor biosynthesis protein NifN</fullName>
    </recommendedName>
</protein>
<dbReference type="PROSITE" id="PS00699">
    <property type="entry name" value="NITROGENASE_1_1"/>
    <property type="match status" value="1"/>
</dbReference>
<dbReference type="AlphaFoldDB" id="A0A4Y3TYM8"/>
<feature type="domain" description="Nitrogenase/oxidoreductase component 1" evidence="7">
    <location>
        <begin position="19"/>
        <end position="430"/>
    </location>
</feature>
<comment type="similarity">
    <text evidence="3 6">Belongs to the NifD/NifK/NifE/NifN family.</text>
</comment>
<evidence type="ECO:0000256" key="1">
    <source>
        <dbReference type="ARBA" id="ARBA00003171"/>
    </source>
</evidence>
<proteinExistence type="inferred from homology"/>
<accession>A0A4Y3TYM8</accession>
<dbReference type="Gene3D" id="6.10.250.1090">
    <property type="match status" value="1"/>
</dbReference>
<evidence type="ECO:0000256" key="6">
    <source>
        <dbReference type="RuleBase" id="RU004021"/>
    </source>
</evidence>
<evidence type="ECO:0000256" key="5">
    <source>
        <dbReference type="ARBA" id="ARBA00023231"/>
    </source>
</evidence>
<comment type="caution">
    <text evidence="8">The sequence shown here is derived from an EMBL/GenBank/DDBJ whole genome shotgun (WGS) entry which is preliminary data.</text>
</comment>
<evidence type="ECO:0000256" key="2">
    <source>
        <dbReference type="ARBA" id="ARBA00005155"/>
    </source>
</evidence>
<evidence type="ECO:0000256" key="3">
    <source>
        <dbReference type="ARBA" id="ARBA00011002"/>
    </source>
</evidence>
<dbReference type="RefSeq" id="WP_141376966.1">
    <property type="nucleotide sequence ID" value="NZ_BAPL01000012.1"/>
</dbReference>
<dbReference type="PANTHER" id="PTHR33712:SF7">
    <property type="entry name" value="LIGHT-INDEPENDENT PROTOCHLOROPHYLLIDE REDUCTASE SUBUNIT B"/>
    <property type="match status" value="1"/>
</dbReference>
<name>A0A4Y3TYM8_9PROT</name>
<reference evidence="8 9" key="1">
    <citation type="submission" date="2019-06" db="EMBL/GenBank/DDBJ databases">
        <title>Whole genome shotgun sequence of Acetobacter peroxydans NBRC 13755.</title>
        <authorList>
            <person name="Hosoyama A."/>
            <person name="Uohara A."/>
            <person name="Ohji S."/>
            <person name="Ichikawa N."/>
        </authorList>
    </citation>
    <scope>NUCLEOTIDE SEQUENCE [LARGE SCALE GENOMIC DNA]</scope>
    <source>
        <strain evidence="8 9">NBRC 13755</strain>
    </source>
</reference>
<comment type="pathway">
    <text evidence="2">Cofactor biosynthesis; Fe-Mo cofactor biosynthesis.</text>
</comment>
<evidence type="ECO:0000259" key="7">
    <source>
        <dbReference type="Pfam" id="PF00148"/>
    </source>
</evidence>
<dbReference type="Gene3D" id="3.40.50.1980">
    <property type="entry name" value="Nitrogenase molybdenum iron protein domain"/>
    <property type="match status" value="3"/>
</dbReference>
<organism evidence="8 9">
    <name type="scientific">Acetobacter peroxydans</name>
    <dbReference type="NCBI Taxonomy" id="104098"/>
    <lineage>
        <taxon>Bacteria</taxon>
        <taxon>Pseudomonadati</taxon>
        <taxon>Pseudomonadota</taxon>
        <taxon>Alphaproteobacteria</taxon>
        <taxon>Acetobacterales</taxon>
        <taxon>Acetobacteraceae</taxon>
        <taxon>Acetobacter</taxon>
    </lineage>
</organism>
<dbReference type="NCBIfam" id="TIGR01285">
    <property type="entry name" value="nifN"/>
    <property type="match status" value="1"/>
</dbReference>
<evidence type="ECO:0000256" key="4">
    <source>
        <dbReference type="ARBA" id="ARBA00013282"/>
    </source>
</evidence>
<dbReference type="GO" id="GO:0065003">
    <property type="term" value="P:protein-containing complex assembly"/>
    <property type="evidence" value="ECO:0007669"/>
    <property type="project" value="InterPro"/>
</dbReference>
<gene>
    <name evidence="8" type="ORF">APE01nite_19170</name>
</gene>
<comment type="function">
    <text evidence="1">This protein may play a role in the biosynthesis of the prosthetic group of nitrogenase (FeMo cofactor).</text>
</comment>
<dbReference type="GO" id="GO:0016163">
    <property type="term" value="F:nitrogenase activity"/>
    <property type="evidence" value="ECO:0007669"/>
    <property type="project" value="InterPro"/>
</dbReference>
<dbReference type="PANTHER" id="PTHR33712">
    <property type="entry name" value="LIGHT-INDEPENDENT PROTOCHLOROPHYLLIDE REDUCTASE SUBUNIT B"/>
    <property type="match status" value="1"/>
</dbReference>
<dbReference type="InterPro" id="IPR005975">
    <property type="entry name" value="Nase_Mo-Fe_CF"/>
</dbReference>
<dbReference type="SUPFAM" id="SSF53807">
    <property type="entry name" value="Helical backbone' metal receptor"/>
    <property type="match status" value="1"/>
</dbReference>
<evidence type="ECO:0000313" key="8">
    <source>
        <dbReference type="EMBL" id="GEB86120.1"/>
    </source>
</evidence>
<dbReference type="EMBL" id="BJMV01000010">
    <property type="protein sequence ID" value="GEB86120.1"/>
    <property type="molecule type" value="Genomic_DNA"/>
</dbReference>
<keyword evidence="9" id="KW-1185">Reference proteome</keyword>
<evidence type="ECO:0000313" key="9">
    <source>
        <dbReference type="Proteomes" id="UP000317730"/>
    </source>
</evidence>
<sequence>MAMIVQRRRAVSVNPLKSSAPLGAALAYLGIEKGVPLFHGAQGCTSFALVLSVRHFKEAIPFQTTAMDEVATVLGSATNLEEALLTVVRRMKPGFVGIATTALVETRGEDSAGDLRLILARNAELADTKIVLASTPDYTGALEDGWASATRAIIENLVEPWSPAIRSFQQINVLPGVHQTPADIDALREIIESFGFYPVILPDISYSLDGHAAENWTATALGGTPLSEISNMARAVHTIAIGEHMRAPADTLGALTGVPVTVFPTLTGLEPSDRLVSLLARLSLKPVPGRLRRQRAQLVDAMLDGHFHFGGRKVAIAADPDLLFSLSQFFVGMGAKIVTAVASTGTGRHLKSVPAETVIVGDLTDLEDGAAAAEADLLVTHSHGRQAEERLGIPLFRVGFPIFDRLGVAHEETVGYRGTRSLIFRVANQLMSENHHAKEEDFRTAIPAVLSSMEEGRHVGGSFANH</sequence>
<dbReference type="Pfam" id="PF00148">
    <property type="entry name" value="Oxidored_nitro"/>
    <property type="match status" value="1"/>
</dbReference>
<dbReference type="InterPro" id="IPR000318">
    <property type="entry name" value="Nase_comp1_CS"/>
</dbReference>
<dbReference type="InterPro" id="IPR050152">
    <property type="entry name" value="ChlB/BchB/BchZ"/>
</dbReference>